<comment type="caution">
    <text evidence="4">The sequence shown here is derived from an EMBL/GenBank/DDBJ whole genome shotgun (WGS) entry which is preliminary data.</text>
</comment>
<feature type="compositionally biased region" description="Basic residues" evidence="2">
    <location>
        <begin position="49"/>
        <end position="60"/>
    </location>
</feature>
<evidence type="ECO:0000313" key="4">
    <source>
        <dbReference type="EMBL" id="KMZ70261.1"/>
    </source>
</evidence>
<proteinExistence type="predicted"/>
<dbReference type="PANTHER" id="PTHR31681:SF12">
    <property type="entry name" value="C2H2-LIKE ZINC FINGER PROTEIN"/>
    <property type="match status" value="1"/>
</dbReference>
<protein>
    <submittedName>
        <fullName evidence="4">C2H2-like zinc finger protein</fullName>
    </submittedName>
</protein>
<organism evidence="4 5">
    <name type="scientific">Zostera marina</name>
    <name type="common">Eelgrass</name>
    <dbReference type="NCBI Taxonomy" id="29655"/>
    <lineage>
        <taxon>Eukaryota</taxon>
        <taxon>Viridiplantae</taxon>
        <taxon>Streptophyta</taxon>
        <taxon>Embryophyta</taxon>
        <taxon>Tracheophyta</taxon>
        <taxon>Spermatophyta</taxon>
        <taxon>Magnoliopsida</taxon>
        <taxon>Liliopsida</taxon>
        <taxon>Zosteraceae</taxon>
        <taxon>Zostera</taxon>
    </lineage>
</organism>
<dbReference type="OrthoDB" id="9514740at2759"/>
<evidence type="ECO:0000256" key="1">
    <source>
        <dbReference type="PROSITE-ProRule" id="PRU00042"/>
    </source>
</evidence>
<dbReference type="PANTHER" id="PTHR31681">
    <property type="entry name" value="C2H2-LIKE ZINC FINGER PROTEIN"/>
    <property type="match status" value="1"/>
</dbReference>
<evidence type="ECO:0000259" key="3">
    <source>
        <dbReference type="PROSITE" id="PS50157"/>
    </source>
</evidence>
<feature type="region of interest" description="Disordered" evidence="2">
    <location>
        <begin position="368"/>
        <end position="395"/>
    </location>
</feature>
<dbReference type="PROSITE" id="PS50157">
    <property type="entry name" value="ZINC_FINGER_C2H2_2"/>
    <property type="match status" value="1"/>
</dbReference>
<feature type="domain" description="C2H2-type" evidence="3">
    <location>
        <begin position="198"/>
        <end position="226"/>
    </location>
</feature>
<sequence length="465" mass="52516">MTISSLLPNPIVVAKPHTPNHRLTLQKDLQLRKQYEVERRDLEEEMERRRRRRKKKKKKKQQELLQRQKRQVLPPPSSWKLFKSLLTCRSVAPTQVHDPSYVPTTYGKLGSSCSGMCSIKDVVHSSTRVVHRRDHDKSSDTMSLHQAPETKLLLTARNNDGRNNHQSSRGMQLRKLSGCYECHAISHPTRYPTPRTICTCPQCGEVFTRSESLEHHQMIRHAVSELGSEDSGRNIVEIIFKSSWMKKEIVVDYKNIKTIGNNICEIDRILKVQNTQRTINRFEEYRDAIKSRAGLRYKESGNENDNPVVIKKKNPRCGADGNELLRFHCTTLSCPLGADGSTTLCSGYSSTPPCGVCSIIRHGFGRARQDPGKGVKTTASSGRAHECSLSPGEENQGLEGTTRAMLVCRVIAGKVRKSEDAVDRMGTDSVGCRYDSIGSENLEDLFVTNPRAILPCFVVIYQTWK</sequence>
<dbReference type="AlphaFoldDB" id="A0A0K9PMR8"/>
<evidence type="ECO:0000256" key="2">
    <source>
        <dbReference type="SAM" id="MobiDB-lite"/>
    </source>
</evidence>
<dbReference type="EMBL" id="LFYR01000729">
    <property type="protein sequence ID" value="KMZ70261.1"/>
    <property type="molecule type" value="Genomic_DNA"/>
</dbReference>
<accession>A0A0K9PMR8</accession>
<keyword evidence="1" id="KW-0479">Metal-binding</keyword>
<feature type="region of interest" description="Disordered" evidence="2">
    <location>
        <begin position="42"/>
        <end position="72"/>
    </location>
</feature>
<dbReference type="SUPFAM" id="SSF56399">
    <property type="entry name" value="ADP-ribosylation"/>
    <property type="match status" value="1"/>
</dbReference>
<name>A0A0K9PMR8_ZOSMR</name>
<keyword evidence="1" id="KW-0862">Zinc</keyword>
<dbReference type="OMA" id="PFAHKSY"/>
<dbReference type="STRING" id="29655.A0A0K9PMR8"/>
<dbReference type="Proteomes" id="UP000036987">
    <property type="component" value="Unassembled WGS sequence"/>
</dbReference>
<dbReference type="InterPro" id="IPR013087">
    <property type="entry name" value="Znf_C2H2_type"/>
</dbReference>
<keyword evidence="1" id="KW-0863">Zinc-finger</keyword>
<dbReference type="GO" id="GO:0008270">
    <property type="term" value="F:zinc ion binding"/>
    <property type="evidence" value="ECO:0007669"/>
    <property type="project" value="UniProtKB-KW"/>
</dbReference>
<dbReference type="PROSITE" id="PS00028">
    <property type="entry name" value="ZINC_FINGER_C2H2_1"/>
    <property type="match status" value="1"/>
</dbReference>
<evidence type="ECO:0000313" key="5">
    <source>
        <dbReference type="Proteomes" id="UP000036987"/>
    </source>
</evidence>
<reference evidence="5" key="1">
    <citation type="journal article" date="2016" name="Nature">
        <title>The genome of the seagrass Zostera marina reveals angiosperm adaptation to the sea.</title>
        <authorList>
            <person name="Olsen J.L."/>
            <person name="Rouze P."/>
            <person name="Verhelst B."/>
            <person name="Lin Y.-C."/>
            <person name="Bayer T."/>
            <person name="Collen J."/>
            <person name="Dattolo E."/>
            <person name="De Paoli E."/>
            <person name="Dittami S."/>
            <person name="Maumus F."/>
            <person name="Michel G."/>
            <person name="Kersting A."/>
            <person name="Lauritano C."/>
            <person name="Lohaus R."/>
            <person name="Toepel M."/>
            <person name="Tonon T."/>
            <person name="Vanneste K."/>
            <person name="Amirebrahimi M."/>
            <person name="Brakel J."/>
            <person name="Bostroem C."/>
            <person name="Chovatia M."/>
            <person name="Grimwood J."/>
            <person name="Jenkins J.W."/>
            <person name="Jueterbock A."/>
            <person name="Mraz A."/>
            <person name="Stam W.T."/>
            <person name="Tice H."/>
            <person name="Bornberg-Bauer E."/>
            <person name="Green P.J."/>
            <person name="Pearson G.A."/>
            <person name="Procaccini G."/>
            <person name="Duarte C.M."/>
            <person name="Schmutz J."/>
            <person name="Reusch T.B.H."/>
            <person name="Van de Peer Y."/>
        </authorList>
    </citation>
    <scope>NUCLEOTIDE SEQUENCE [LARGE SCALE GENOMIC DNA]</scope>
    <source>
        <strain evidence="5">cv. Finnish</strain>
    </source>
</reference>
<dbReference type="Gene3D" id="3.90.228.10">
    <property type="match status" value="1"/>
</dbReference>
<keyword evidence="5" id="KW-1185">Reference proteome</keyword>
<gene>
    <name evidence="4" type="ORF">ZOSMA_1G02380</name>
</gene>